<name>A0ABV9PYK0_9BACL</name>
<dbReference type="RefSeq" id="WP_380023699.1">
    <property type="nucleotide sequence ID" value="NZ_JBHSHC010000011.1"/>
</dbReference>
<evidence type="ECO:0000313" key="1">
    <source>
        <dbReference type="EMBL" id="MFC4766037.1"/>
    </source>
</evidence>
<protein>
    <submittedName>
        <fullName evidence="1">Uncharacterized protein</fullName>
    </submittedName>
</protein>
<organism evidence="1 2">
    <name type="scientific">Effusibacillus consociatus</name>
    <dbReference type="NCBI Taxonomy" id="1117041"/>
    <lineage>
        <taxon>Bacteria</taxon>
        <taxon>Bacillati</taxon>
        <taxon>Bacillota</taxon>
        <taxon>Bacilli</taxon>
        <taxon>Bacillales</taxon>
        <taxon>Alicyclobacillaceae</taxon>
        <taxon>Effusibacillus</taxon>
    </lineage>
</organism>
<accession>A0ABV9PYK0</accession>
<evidence type="ECO:0000313" key="2">
    <source>
        <dbReference type="Proteomes" id="UP001596002"/>
    </source>
</evidence>
<dbReference type="Proteomes" id="UP001596002">
    <property type="component" value="Unassembled WGS sequence"/>
</dbReference>
<comment type="caution">
    <text evidence="1">The sequence shown here is derived from an EMBL/GenBank/DDBJ whole genome shotgun (WGS) entry which is preliminary data.</text>
</comment>
<gene>
    <name evidence="1" type="ORF">ACFO8Q_01290</name>
</gene>
<proteinExistence type="predicted"/>
<reference evidence="2" key="1">
    <citation type="journal article" date="2019" name="Int. J. Syst. Evol. Microbiol.">
        <title>The Global Catalogue of Microorganisms (GCM) 10K type strain sequencing project: providing services to taxonomists for standard genome sequencing and annotation.</title>
        <authorList>
            <consortium name="The Broad Institute Genomics Platform"/>
            <consortium name="The Broad Institute Genome Sequencing Center for Infectious Disease"/>
            <person name="Wu L."/>
            <person name="Ma J."/>
        </authorList>
    </citation>
    <scope>NUCLEOTIDE SEQUENCE [LARGE SCALE GENOMIC DNA]</scope>
    <source>
        <strain evidence="2">WYCCWR 12678</strain>
    </source>
</reference>
<sequence>MLLKKYVSSFLVVFMISFSSVFTPIQTARAIAPLLLGLTATELTAAATLLIAGGLTYTNRDAIASTAHKFLETLPDIDRKTIQDAALTGSIYVTASLFSKLKSYIDSWNYTEGQKLDYFNPNDYGTINYTSAGNKATWTFPAPQGSFAADHWMKNNSSVNNVIYFKSNYTSSYSYYVSLPYGTEVIGSTIYRYYKVQVKDPFKSAPIYDSGLIKSYALGSQMPFRIDILGSTMTLYIAGTQAFTMNDTSGNLRFSHRGSLYSDNSNELRNAHYLVDSTYLFKGAEAVLDRQVLQAPGYDLTSKSFRYQKTGLGIR</sequence>
<keyword evidence="2" id="KW-1185">Reference proteome</keyword>
<dbReference type="EMBL" id="JBHSHC010000011">
    <property type="protein sequence ID" value="MFC4766037.1"/>
    <property type="molecule type" value="Genomic_DNA"/>
</dbReference>